<organism evidence="1 2">
    <name type="scientific">Aquarana catesbeiana</name>
    <name type="common">American bullfrog</name>
    <name type="synonym">Rana catesbeiana</name>
    <dbReference type="NCBI Taxonomy" id="8400"/>
    <lineage>
        <taxon>Eukaryota</taxon>
        <taxon>Metazoa</taxon>
        <taxon>Chordata</taxon>
        <taxon>Craniata</taxon>
        <taxon>Vertebrata</taxon>
        <taxon>Euteleostomi</taxon>
        <taxon>Amphibia</taxon>
        <taxon>Batrachia</taxon>
        <taxon>Anura</taxon>
        <taxon>Neobatrachia</taxon>
        <taxon>Ranoidea</taxon>
        <taxon>Ranidae</taxon>
        <taxon>Aquarana</taxon>
    </lineage>
</organism>
<accession>A0A2G9Q8D4</accession>
<keyword evidence="2" id="KW-1185">Reference proteome</keyword>
<evidence type="ECO:0000313" key="2">
    <source>
        <dbReference type="Proteomes" id="UP000228934"/>
    </source>
</evidence>
<dbReference type="EMBL" id="KZ060749">
    <property type="protein sequence ID" value="PIO11862.1"/>
    <property type="molecule type" value="Genomic_DNA"/>
</dbReference>
<gene>
    <name evidence="1" type="ORF">AB205_0050750</name>
</gene>
<evidence type="ECO:0000313" key="1">
    <source>
        <dbReference type="EMBL" id="PIO11862.1"/>
    </source>
</evidence>
<protein>
    <submittedName>
        <fullName evidence="1">Uncharacterized protein</fullName>
    </submittedName>
</protein>
<dbReference type="Proteomes" id="UP000228934">
    <property type="component" value="Unassembled WGS sequence"/>
</dbReference>
<dbReference type="AlphaFoldDB" id="A0A2G9Q8D4"/>
<sequence>MSAVGITVFTNSNKFSSLFGSYNQGGLSAKTGQLPEHINEDWHKVLIFQDIHFHCKTQHKTNPNASI</sequence>
<name>A0A2G9Q8D4_AQUCT</name>
<proteinExistence type="predicted"/>
<reference evidence="2" key="1">
    <citation type="journal article" date="2017" name="Nat. Commun.">
        <title>The North American bullfrog draft genome provides insight into hormonal regulation of long noncoding RNA.</title>
        <authorList>
            <person name="Hammond S.A."/>
            <person name="Warren R.L."/>
            <person name="Vandervalk B.P."/>
            <person name="Kucuk E."/>
            <person name="Khan H."/>
            <person name="Gibb E.A."/>
            <person name="Pandoh P."/>
            <person name="Kirk H."/>
            <person name="Zhao Y."/>
            <person name="Jones M."/>
            <person name="Mungall A.J."/>
            <person name="Coope R."/>
            <person name="Pleasance S."/>
            <person name="Moore R.A."/>
            <person name="Holt R.A."/>
            <person name="Round J.M."/>
            <person name="Ohora S."/>
            <person name="Walle B.V."/>
            <person name="Veldhoen N."/>
            <person name="Helbing C.C."/>
            <person name="Birol I."/>
        </authorList>
    </citation>
    <scope>NUCLEOTIDE SEQUENCE [LARGE SCALE GENOMIC DNA]</scope>
</reference>